<keyword evidence="5 7" id="KW-1133">Transmembrane helix</keyword>
<keyword evidence="2 7" id="KW-0812">Transmembrane</keyword>
<feature type="transmembrane region" description="Helical" evidence="7">
    <location>
        <begin position="218"/>
        <end position="239"/>
    </location>
</feature>
<evidence type="ECO:0000313" key="10">
    <source>
        <dbReference type="EMBL" id="RRS01377.1"/>
    </source>
</evidence>
<dbReference type="GO" id="GO:0016887">
    <property type="term" value="F:ATP hydrolysis activity"/>
    <property type="evidence" value="ECO:0007669"/>
    <property type="project" value="InterPro"/>
</dbReference>
<dbReference type="AlphaFoldDB" id="A0A426V3D7"/>
<feature type="transmembrane region" description="Helical" evidence="7">
    <location>
        <begin position="332"/>
        <end position="354"/>
    </location>
</feature>
<comment type="caution">
    <text evidence="10">The sequence shown here is derived from an EMBL/GenBank/DDBJ whole genome shotgun (WGS) entry which is preliminary data.</text>
</comment>
<keyword evidence="6 7" id="KW-0472">Membrane</keyword>
<dbReference type="InterPro" id="IPR011527">
    <property type="entry name" value="ABC1_TM_dom"/>
</dbReference>
<keyword evidence="11" id="KW-1185">Reference proteome</keyword>
<evidence type="ECO:0000259" key="9">
    <source>
        <dbReference type="PROSITE" id="PS50929"/>
    </source>
</evidence>
<dbReference type="CDD" id="cd03228">
    <property type="entry name" value="ABCC_MRP_Like"/>
    <property type="match status" value="1"/>
</dbReference>
<gene>
    <name evidence="10" type="ORF">EIW28_00960</name>
</gene>
<evidence type="ECO:0000256" key="2">
    <source>
        <dbReference type="ARBA" id="ARBA00022692"/>
    </source>
</evidence>
<dbReference type="OrthoDB" id="9806127at2"/>
<dbReference type="InterPro" id="IPR003593">
    <property type="entry name" value="AAA+_ATPase"/>
</dbReference>
<dbReference type="SUPFAM" id="SSF90123">
    <property type="entry name" value="ABC transporter transmembrane region"/>
    <property type="match status" value="1"/>
</dbReference>
<dbReference type="InterPro" id="IPR027417">
    <property type="entry name" value="P-loop_NTPase"/>
</dbReference>
<evidence type="ECO:0000256" key="3">
    <source>
        <dbReference type="ARBA" id="ARBA00022741"/>
    </source>
</evidence>
<dbReference type="Gene3D" id="3.40.50.300">
    <property type="entry name" value="P-loop containing nucleotide triphosphate hydrolases"/>
    <property type="match status" value="1"/>
</dbReference>
<accession>A0A426V3D7</accession>
<evidence type="ECO:0000256" key="1">
    <source>
        <dbReference type="ARBA" id="ARBA00004651"/>
    </source>
</evidence>
<dbReference type="PANTHER" id="PTHR24221">
    <property type="entry name" value="ATP-BINDING CASSETTE SUB-FAMILY B"/>
    <property type="match status" value="1"/>
</dbReference>
<evidence type="ECO:0000256" key="6">
    <source>
        <dbReference type="ARBA" id="ARBA00023136"/>
    </source>
</evidence>
<dbReference type="InterPro" id="IPR039421">
    <property type="entry name" value="Type_1_exporter"/>
</dbReference>
<dbReference type="PANTHER" id="PTHR24221:SF646">
    <property type="entry name" value="HAEMOLYSIN SECRETION ATP-BINDING PROTEIN"/>
    <property type="match status" value="1"/>
</dbReference>
<dbReference type="InterPro" id="IPR003439">
    <property type="entry name" value="ABC_transporter-like_ATP-bd"/>
</dbReference>
<dbReference type="InterPro" id="IPR036640">
    <property type="entry name" value="ABC1_TM_sf"/>
</dbReference>
<dbReference type="SUPFAM" id="SSF52540">
    <property type="entry name" value="P-loop containing nucleoside triphosphate hydrolases"/>
    <property type="match status" value="1"/>
</dbReference>
<proteinExistence type="predicted"/>
<evidence type="ECO:0000256" key="4">
    <source>
        <dbReference type="ARBA" id="ARBA00022840"/>
    </source>
</evidence>
<comment type="subcellular location">
    <subcellularLocation>
        <location evidence="1">Cell membrane</location>
        <topology evidence="1">Multi-pass membrane protein</topology>
    </subcellularLocation>
</comment>
<evidence type="ECO:0000256" key="7">
    <source>
        <dbReference type="SAM" id="Phobius"/>
    </source>
</evidence>
<feature type="domain" description="ABC transporter" evidence="8">
    <location>
        <begin position="402"/>
        <end position="643"/>
    </location>
</feature>
<dbReference type="SMART" id="SM00382">
    <property type="entry name" value="AAA"/>
    <property type="match status" value="1"/>
</dbReference>
<evidence type="ECO:0000313" key="11">
    <source>
        <dbReference type="Proteomes" id="UP000277256"/>
    </source>
</evidence>
<feature type="domain" description="ABC transmembrane type-1" evidence="9">
    <location>
        <begin position="73"/>
        <end position="361"/>
    </location>
</feature>
<name>A0A426V3D7_9ACTN</name>
<dbReference type="Gene3D" id="1.20.1560.10">
    <property type="entry name" value="ABC transporter type 1, transmembrane domain"/>
    <property type="match status" value="1"/>
</dbReference>
<evidence type="ECO:0000256" key="5">
    <source>
        <dbReference type="ARBA" id="ARBA00022989"/>
    </source>
</evidence>
<reference evidence="10 11" key="1">
    <citation type="submission" date="2018-12" db="EMBL/GenBank/DDBJ databases">
        <title>Glycomyces sp. YIM 121974 draft genome.</title>
        <authorList>
            <person name="Li Q."/>
        </authorList>
    </citation>
    <scope>NUCLEOTIDE SEQUENCE [LARGE SCALE GENOMIC DNA]</scope>
    <source>
        <strain evidence="10 11">YIM 121974</strain>
    </source>
</reference>
<dbReference type="GO" id="GO:0005524">
    <property type="term" value="F:ATP binding"/>
    <property type="evidence" value="ECO:0007669"/>
    <property type="project" value="UniProtKB-KW"/>
</dbReference>
<dbReference type="GO" id="GO:0140359">
    <property type="term" value="F:ABC-type transporter activity"/>
    <property type="evidence" value="ECO:0007669"/>
    <property type="project" value="InterPro"/>
</dbReference>
<dbReference type="PROSITE" id="PS50893">
    <property type="entry name" value="ABC_TRANSPORTER_2"/>
    <property type="match status" value="1"/>
</dbReference>
<keyword evidence="4 10" id="KW-0067">ATP-binding</keyword>
<feature type="transmembrane region" description="Helical" evidence="7">
    <location>
        <begin position="308"/>
        <end position="326"/>
    </location>
</feature>
<dbReference type="Proteomes" id="UP000277256">
    <property type="component" value="Unassembled WGS sequence"/>
</dbReference>
<dbReference type="GO" id="GO:0034040">
    <property type="term" value="F:ATPase-coupled lipid transmembrane transporter activity"/>
    <property type="evidence" value="ECO:0007669"/>
    <property type="project" value="TreeGrafter"/>
</dbReference>
<dbReference type="EMBL" id="RSEB01000001">
    <property type="protein sequence ID" value="RRS01377.1"/>
    <property type="molecule type" value="Genomic_DNA"/>
</dbReference>
<evidence type="ECO:0000259" key="8">
    <source>
        <dbReference type="PROSITE" id="PS50893"/>
    </source>
</evidence>
<dbReference type="Pfam" id="PF00005">
    <property type="entry name" value="ABC_tran"/>
    <property type="match status" value="1"/>
</dbReference>
<dbReference type="GO" id="GO:0005886">
    <property type="term" value="C:plasma membrane"/>
    <property type="evidence" value="ECO:0007669"/>
    <property type="project" value="UniProtKB-SubCell"/>
</dbReference>
<keyword evidence="3" id="KW-0547">Nucleotide-binding</keyword>
<dbReference type="PROSITE" id="PS50929">
    <property type="entry name" value="ABC_TM1F"/>
    <property type="match status" value="1"/>
</dbReference>
<feature type="transmembrane region" description="Helical" evidence="7">
    <location>
        <begin position="188"/>
        <end position="212"/>
    </location>
</feature>
<dbReference type="RefSeq" id="WP_125245855.1">
    <property type="nucleotide sequence ID" value="NZ_RSEB01000001.1"/>
</dbReference>
<protein>
    <submittedName>
        <fullName evidence="10">ABC transporter ATP-binding protein</fullName>
    </submittedName>
</protein>
<organism evidence="10 11">
    <name type="scientific">Glycomyces terrestris</name>
    <dbReference type="NCBI Taxonomy" id="2493553"/>
    <lineage>
        <taxon>Bacteria</taxon>
        <taxon>Bacillati</taxon>
        <taxon>Actinomycetota</taxon>
        <taxon>Actinomycetes</taxon>
        <taxon>Glycomycetales</taxon>
        <taxon>Glycomycetaceae</taxon>
        <taxon>Glycomyces</taxon>
    </lineage>
</organism>
<sequence>MALEWFRRLVPRQRKRGSEDTIVDELPVLEDIAWYRHADEVESASFWRMARRLPRLLRQALGTAWAASPAWTAAALILNTVAGIATTTALLAVSDATATLFAAPPTWDRIFDAGPALVLLAVASAARSGLGLGAGYAQQRLDPLVLNRTEREFYELVTAVPRAAFDDDQFADRLKGAKDRGSRAVVDLVGDVVDLVTAAVTVAAVAVALTIIQPVLVPLLFAAALPTGWAAVRSARLMYVSNRSRVSRRRRLWMVEVLMDTRWAADDLRYHEAGPWLRGQHRAMVDAETQADFDIIRSQTVTRATGQILSGLAVAAVYGVLLWLLATGTVPLAVAAAAVVALGQGSAAMANLLVAVNTVYEDGLYAADRHEFDTLAADRIAAQPHIAAPAKDPGPLPVPEIIEVVDVSFRYPGKDTEALTGVSLTIRRGETIALVGENGSGKTTLAKLLSGLYPPTSGRILWDGVDITRIDPGRWRPHVAVIAQQVQRWPFTAELSVRLGRSHEPANPGRLRSAARDAGALAMIEGFDNGWQQLLDAEYRGGTDLSGGQWQRLSSARGLYRDHDGLLLADEPSAALDARAEAALFDTLRARAGRAATVLISHRLQGVVHADQIAVLEEGKLTELGTHVDLVANHGTYSELWALQARSYAALSAPGRCGRDSPTTPLWT</sequence>